<name>A0A873WEC2_9CAUD</name>
<accession>A0A873WEC2</accession>
<keyword evidence="3" id="KW-1185">Reference proteome</keyword>
<sequence length="75" mass="8226">MVAHRCALRDEIKSCARCVTFTRAFPLESKAKGWGGTPKRRSSGPQAYSSSQSVRVTGSPNLRMQGDPLPRPHTL</sequence>
<gene>
    <name evidence="2" type="ORF">CPT_Shaeky_089</name>
</gene>
<dbReference type="Proteomes" id="UP000663581">
    <property type="component" value="Segment"/>
</dbReference>
<evidence type="ECO:0000313" key="3">
    <source>
        <dbReference type="Proteomes" id="UP000663581"/>
    </source>
</evidence>
<feature type="compositionally biased region" description="Low complexity" evidence="1">
    <location>
        <begin position="43"/>
        <end position="53"/>
    </location>
</feature>
<dbReference type="EMBL" id="MT701595">
    <property type="protein sequence ID" value="QPB09760.1"/>
    <property type="molecule type" value="Genomic_DNA"/>
</dbReference>
<protein>
    <submittedName>
        <fullName evidence="2">Uncharacterized protein</fullName>
    </submittedName>
</protein>
<feature type="region of interest" description="Disordered" evidence="1">
    <location>
        <begin position="29"/>
        <end position="75"/>
    </location>
</feature>
<reference evidence="2" key="1">
    <citation type="submission" date="2020-07" db="EMBL/GenBank/DDBJ databases">
        <title>Complete genome sequence of Streptomyces phage Shaeky.</title>
        <authorList>
            <person name="Shodrock S.L."/>
            <person name="Higbee T."/>
            <person name="Clark J.D."/>
            <person name="Hernandez I."/>
            <person name="Liu M."/>
            <person name="Burrowes B."/>
        </authorList>
    </citation>
    <scope>NUCLEOTIDE SEQUENCE</scope>
</reference>
<organism evidence="2 3">
    <name type="scientific">Streptomyces phage Shaeky</name>
    <dbReference type="NCBI Taxonomy" id="2767586"/>
    <lineage>
        <taxon>Viruses</taxon>
        <taxon>Duplodnaviria</taxon>
        <taxon>Heunggongvirae</taxon>
        <taxon>Uroviricota</taxon>
        <taxon>Caudoviricetes</taxon>
        <taxon>Colingsworthviridae</taxon>
        <taxon>Shaekyvirus</taxon>
        <taxon>Shaekyvirus shaeky</taxon>
    </lineage>
</organism>
<evidence type="ECO:0000256" key="1">
    <source>
        <dbReference type="SAM" id="MobiDB-lite"/>
    </source>
</evidence>
<evidence type="ECO:0000313" key="2">
    <source>
        <dbReference type="EMBL" id="QPB09760.1"/>
    </source>
</evidence>
<proteinExistence type="predicted"/>